<protein>
    <submittedName>
        <fullName evidence="1">Uncharacterized protein</fullName>
    </submittedName>
</protein>
<dbReference type="Proteomes" id="UP000230423">
    <property type="component" value="Unassembled WGS sequence"/>
</dbReference>
<dbReference type="EMBL" id="KZ351341">
    <property type="protein sequence ID" value="PIO63058.1"/>
    <property type="molecule type" value="Genomic_DNA"/>
</dbReference>
<reference evidence="1 2" key="1">
    <citation type="submission" date="2015-09" db="EMBL/GenBank/DDBJ databases">
        <title>Draft genome of the parasitic nematode Teladorsagia circumcincta isolate WARC Sus (inbred).</title>
        <authorList>
            <person name="Mitreva M."/>
        </authorList>
    </citation>
    <scope>NUCLEOTIDE SEQUENCE [LARGE SCALE GENOMIC DNA]</scope>
    <source>
        <strain evidence="1 2">S</strain>
    </source>
</reference>
<feature type="non-terminal residue" evidence="1">
    <location>
        <position position="64"/>
    </location>
</feature>
<name>A0A2G9TYQ7_TELCI</name>
<dbReference type="OrthoDB" id="5839307at2759"/>
<evidence type="ECO:0000313" key="1">
    <source>
        <dbReference type="EMBL" id="PIO63058.1"/>
    </source>
</evidence>
<proteinExistence type="predicted"/>
<keyword evidence="2" id="KW-1185">Reference proteome</keyword>
<dbReference type="AlphaFoldDB" id="A0A2G9TYQ7"/>
<accession>A0A2G9TYQ7</accession>
<organism evidence="1 2">
    <name type="scientific">Teladorsagia circumcincta</name>
    <name type="common">Brown stomach worm</name>
    <name type="synonym">Ostertagia circumcincta</name>
    <dbReference type="NCBI Taxonomy" id="45464"/>
    <lineage>
        <taxon>Eukaryota</taxon>
        <taxon>Metazoa</taxon>
        <taxon>Ecdysozoa</taxon>
        <taxon>Nematoda</taxon>
        <taxon>Chromadorea</taxon>
        <taxon>Rhabditida</taxon>
        <taxon>Rhabditina</taxon>
        <taxon>Rhabditomorpha</taxon>
        <taxon>Strongyloidea</taxon>
        <taxon>Trichostrongylidae</taxon>
        <taxon>Teladorsagia</taxon>
    </lineage>
</organism>
<sequence>MSNFGPKPAGSKACEVYTKGYILNEIETIRVAASAKIEVSLQNPTGCFDIPRFDTDGFTVCYRN</sequence>
<evidence type="ECO:0000313" key="2">
    <source>
        <dbReference type="Proteomes" id="UP000230423"/>
    </source>
</evidence>
<gene>
    <name evidence="1" type="ORF">TELCIR_15361</name>
</gene>